<comment type="similarity">
    <text evidence="1">Belongs to the glycosyl hydrolase 13 family.</text>
</comment>
<dbReference type="CDD" id="cd11350">
    <property type="entry name" value="AmyAc_4"/>
    <property type="match status" value="1"/>
</dbReference>
<dbReference type="RefSeq" id="WP_108903237.1">
    <property type="nucleotide sequence ID" value="NZ_CP029187.1"/>
</dbReference>
<dbReference type="InterPro" id="IPR006047">
    <property type="entry name" value="GH13_cat_dom"/>
</dbReference>
<dbReference type="SUPFAM" id="SSF81296">
    <property type="entry name" value="E set domains"/>
    <property type="match status" value="1"/>
</dbReference>
<dbReference type="InterPro" id="IPR014756">
    <property type="entry name" value="Ig_E-set"/>
</dbReference>
<dbReference type="Gene3D" id="2.60.40.10">
    <property type="entry name" value="Immunoglobulins"/>
    <property type="match status" value="1"/>
</dbReference>
<evidence type="ECO:0000256" key="3">
    <source>
        <dbReference type="SAM" id="SignalP"/>
    </source>
</evidence>
<dbReference type="EMBL" id="CP029187">
    <property type="protein sequence ID" value="AWI25447.1"/>
    <property type="molecule type" value="Genomic_DNA"/>
</dbReference>
<dbReference type="SMART" id="SM00642">
    <property type="entry name" value="Aamy"/>
    <property type="match status" value="1"/>
</dbReference>
<dbReference type="GO" id="GO:0005975">
    <property type="term" value="P:carbohydrate metabolic process"/>
    <property type="evidence" value="ECO:0007669"/>
    <property type="project" value="InterPro"/>
</dbReference>
<evidence type="ECO:0000259" key="4">
    <source>
        <dbReference type="SMART" id="SM00642"/>
    </source>
</evidence>
<dbReference type="NCBIfam" id="TIGR04183">
    <property type="entry name" value="Por_Secre_tail"/>
    <property type="match status" value="1"/>
</dbReference>
<feature type="chain" id="PRO_5015510755" evidence="3">
    <location>
        <begin position="19"/>
        <end position="974"/>
    </location>
</feature>
<sequence length="974" mass="108100">MKKNILSLFLLFTGMITAQMQTLTYSVTPSSFEETTFITITINGNSLNEASWGISTTHDLYMWAWCFDVNDQNSQDSPSNGTWDLSSEASKFTYNAGTDTYTKTFAPTTYYNRVGIGRIGFLAKAKNGTGDKKSQNMTAEVGAFQVNLTAPAINSTTVLPSGGSLMITANNGNGNASYVLLANGVPVNTNAATSSYSFNHTNITANQNYELQVTQGAVTITKTFSVLVNPGVATAAVPAGMEDGINYNPSDASRATLVLTAPGKDFVYVAGSFNNWQPNASYAMKKDPDFANNGKLWLEITGLTPNINYTYQYWVADMTPFSSSPSLVKTADPFSTLVVNPYDDPYISAATYPNMPSYPAGQNRDVTVLQTGQAPYNWQVTNFTKPKKEDLVVYEVLIRDFDANRNFQSLINRIDYFKNLKINAIELMPVMEFEGNESWGYNTSFHMALDKFYGTSDKFKEFIDLCHQNGIAVILDVALNHAFGRNPMVRMWMKDPDGDGWGDASAENPYFNEFAKHTYGVGNDFNHASAFTRSYVKRVIKHWIKDYKIDGFRWDLTKGFTQACSGSDETCTNAYQADRVAVLKEYADYSWFGDNSNVPNAWNGDPYHYAIFEHLGSDNEEQQWANYRINETPSKGVMMWGEMTYPYTQLIEGYANGADISRMGNTAHGFTAKRVMGYPESHDKERMVYSAMKYGVNTGTSPVLNNLNNTFTRMSSVAAISLLVPGPKMIWHFADLGYDDSIFTCDNGTVNTDNDATSGDCKLATKPQEQWTNNWLSVTERAQLYNDYARMISLKINEPVFEGSYTISPDGGNNLKQRIYVFDNALPSTALKNVVILTNFNSSAQAVTANFPYTGTWYNLMDNSSMDVSNTAMTVNIAAGSFRIYGNKQGLLNVDGLEQATISLSPNPASGYFTLNAETTAVQVYSITGQLVKSFRDHFTNTSIFDVSDLNEGVYIVKAQDANHRESTMKLLKQ</sequence>
<keyword evidence="6" id="KW-1185">Reference proteome</keyword>
<protein>
    <submittedName>
        <fullName evidence="5">Alpha-amylase</fullName>
    </submittedName>
</protein>
<organism evidence="5 6">
    <name type="scientific">Flavobacterium pallidum</name>
    <dbReference type="NCBI Taxonomy" id="2172098"/>
    <lineage>
        <taxon>Bacteria</taxon>
        <taxon>Pseudomonadati</taxon>
        <taxon>Bacteroidota</taxon>
        <taxon>Flavobacteriia</taxon>
        <taxon>Flavobacteriales</taxon>
        <taxon>Flavobacteriaceae</taxon>
        <taxon>Flavobacterium</taxon>
    </lineage>
</organism>
<dbReference type="AlphaFoldDB" id="A0A2S1SGI1"/>
<dbReference type="Gene3D" id="3.20.20.80">
    <property type="entry name" value="Glycosidases"/>
    <property type="match status" value="1"/>
</dbReference>
<feature type="domain" description="Glycosyl hydrolase family 13 catalytic" evidence="4">
    <location>
        <begin position="395"/>
        <end position="790"/>
    </location>
</feature>
<feature type="signal peptide" evidence="3">
    <location>
        <begin position="1"/>
        <end position="18"/>
    </location>
</feature>
<dbReference type="InterPro" id="IPR013783">
    <property type="entry name" value="Ig-like_fold"/>
</dbReference>
<dbReference type="InterPro" id="IPR017853">
    <property type="entry name" value="GH"/>
</dbReference>
<evidence type="ECO:0000256" key="2">
    <source>
        <dbReference type="ARBA" id="ARBA00022729"/>
    </source>
</evidence>
<dbReference type="InterPro" id="IPR026444">
    <property type="entry name" value="Secre_tail"/>
</dbReference>
<dbReference type="Proteomes" id="UP000244937">
    <property type="component" value="Chromosome"/>
</dbReference>
<evidence type="ECO:0000256" key="1">
    <source>
        <dbReference type="ARBA" id="ARBA00008061"/>
    </source>
</evidence>
<evidence type="ECO:0000313" key="5">
    <source>
        <dbReference type="EMBL" id="AWI25447.1"/>
    </source>
</evidence>
<evidence type="ECO:0000313" key="6">
    <source>
        <dbReference type="Proteomes" id="UP000244937"/>
    </source>
</evidence>
<gene>
    <name evidence="5" type="ORF">HYN49_05780</name>
</gene>
<dbReference type="Pfam" id="PF18962">
    <property type="entry name" value="Por_Secre_tail"/>
    <property type="match status" value="1"/>
</dbReference>
<dbReference type="PANTHER" id="PTHR43002">
    <property type="entry name" value="GLYCOGEN DEBRANCHING ENZYME"/>
    <property type="match status" value="1"/>
</dbReference>
<dbReference type="SUPFAM" id="SSF51445">
    <property type="entry name" value="(Trans)glycosidases"/>
    <property type="match status" value="1"/>
</dbReference>
<name>A0A2S1SGI1_9FLAO</name>
<dbReference type="OrthoDB" id="9761875at2"/>
<reference evidence="5 6" key="1">
    <citation type="submission" date="2018-05" db="EMBL/GenBank/DDBJ databases">
        <title>Genome sequencing of Flavobacterium sp. HYN0049.</title>
        <authorList>
            <person name="Yi H."/>
            <person name="Baek C."/>
        </authorList>
    </citation>
    <scope>NUCLEOTIDE SEQUENCE [LARGE SCALE GENOMIC DNA]</scope>
    <source>
        <strain evidence="5 6">HYN0049</strain>
    </source>
</reference>
<dbReference type="KEGG" id="fpal:HYN49_05780"/>
<proteinExistence type="inferred from homology"/>
<accession>A0A2S1SGI1</accession>
<keyword evidence="2 3" id="KW-0732">Signal</keyword>
<dbReference type="Pfam" id="PF00128">
    <property type="entry name" value="Alpha-amylase"/>
    <property type="match status" value="1"/>
</dbReference>